<comment type="caution">
    <text evidence="1">Lacks conserved residue(s) required for the propagation of feature annotation.</text>
</comment>
<comment type="catalytic activity">
    <reaction evidence="1">
        <text>[(1-&gt;4)-N-acetyl-beta-D-glucosaminyl](n) + UDP-N-acetyl-alpha-D-glucosamine = [(1-&gt;4)-N-acetyl-beta-D-glucosaminyl](n+1) + UDP + H(+)</text>
        <dbReference type="Rhea" id="RHEA:16637"/>
        <dbReference type="Rhea" id="RHEA-COMP:9593"/>
        <dbReference type="Rhea" id="RHEA-COMP:9595"/>
        <dbReference type="ChEBI" id="CHEBI:15378"/>
        <dbReference type="ChEBI" id="CHEBI:17029"/>
        <dbReference type="ChEBI" id="CHEBI:57705"/>
        <dbReference type="ChEBI" id="CHEBI:58223"/>
        <dbReference type="EC" id="2.4.1.16"/>
    </reaction>
</comment>
<dbReference type="Proteomes" id="UP001215598">
    <property type="component" value="Unassembled WGS sequence"/>
</dbReference>
<organism evidence="2 3">
    <name type="scientific">Mycena metata</name>
    <dbReference type="NCBI Taxonomy" id="1033252"/>
    <lineage>
        <taxon>Eukaryota</taxon>
        <taxon>Fungi</taxon>
        <taxon>Dikarya</taxon>
        <taxon>Basidiomycota</taxon>
        <taxon>Agaricomycotina</taxon>
        <taxon>Agaricomycetes</taxon>
        <taxon>Agaricomycetidae</taxon>
        <taxon>Agaricales</taxon>
        <taxon>Marasmiineae</taxon>
        <taxon>Mycenaceae</taxon>
        <taxon>Mycena</taxon>
    </lineage>
</organism>
<protein>
    <recommendedName>
        <fullName evidence="1">Chitin synthase</fullName>
        <ecNumber evidence="1">2.4.1.16</ecNumber>
    </recommendedName>
</protein>
<gene>
    <name evidence="2" type="ORF">B0H16DRAFT_1796618</name>
</gene>
<keyword evidence="1" id="KW-1133">Transmembrane helix</keyword>
<keyword evidence="1" id="KW-0812">Transmembrane</keyword>
<sequence>MLPGAFSAYCYITLQNDIQGKGPLQKYFLGEKMFWIHIEIFYQFFNLILAWFTLTTASLLVFKGVAELVAKKGRLLGVSDFFHQHNLRERRCFAPRKIWALCRRVAHLPVFVYRYSLLFRALMTSFKQQDPTARTTQMALFPPHISLLSGRYTAFKICSYNTWPVPIV</sequence>
<dbReference type="EC" id="2.4.1.16" evidence="1"/>
<dbReference type="Pfam" id="PF01644">
    <property type="entry name" value="Chitin_synth_1"/>
    <property type="match status" value="1"/>
</dbReference>
<keyword evidence="1" id="KW-0328">Glycosyltransferase</keyword>
<comment type="caution">
    <text evidence="2">The sequence shown here is derived from an EMBL/GenBank/DDBJ whole genome shotgun (WGS) entry which is preliminary data.</text>
</comment>
<keyword evidence="1" id="KW-0472">Membrane</keyword>
<keyword evidence="1" id="KW-1003">Cell membrane</keyword>
<comment type="function">
    <text evidence="1">Polymerizes chitin, a structural polymer of the cell wall and septum, by transferring the sugar moiety of UDP-GlcNAc to the non-reducing end of the growing chitin polymer.</text>
</comment>
<keyword evidence="3" id="KW-1185">Reference proteome</keyword>
<reference evidence="2" key="1">
    <citation type="submission" date="2023-03" db="EMBL/GenBank/DDBJ databases">
        <title>Massive genome expansion in bonnet fungi (Mycena s.s.) driven by repeated elements and novel gene families across ecological guilds.</title>
        <authorList>
            <consortium name="Lawrence Berkeley National Laboratory"/>
            <person name="Harder C.B."/>
            <person name="Miyauchi S."/>
            <person name="Viragh M."/>
            <person name="Kuo A."/>
            <person name="Thoen E."/>
            <person name="Andreopoulos B."/>
            <person name="Lu D."/>
            <person name="Skrede I."/>
            <person name="Drula E."/>
            <person name="Henrissat B."/>
            <person name="Morin E."/>
            <person name="Kohler A."/>
            <person name="Barry K."/>
            <person name="LaButti K."/>
            <person name="Morin E."/>
            <person name="Salamov A."/>
            <person name="Lipzen A."/>
            <person name="Mereny Z."/>
            <person name="Hegedus B."/>
            <person name="Baldrian P."/>
            <person name="Stursova M."/>
            <person name="Weitz H."/>
            <person name="Taylor A."/>
            <person name="Grigoriev I.V."/>
            <person name="Nagy L.G."/>
            <person name="Martin F."/>
            <person name="Kauserud H."/>
        </authorList>
    </citation>
    <scope>NUCLEOTIDE SEQUENCE</scope>
    <source>
        <strain evidence="2">CBHHK182m</strain>
    </source>
</reference>
<evidence type="ECO:0000256" key="1">
    <source>
        <dbReference type="RuleBase" id="RU366040"/>
    </source>
</evidence>
<evidence type="ECO:0000313" key="3">
    <source>
        <dbReference type="Proteomes" id="UP001215598"/>
    </source>
</evidence>
<comment type="similarity">
    <text evidence="1">Belongs to the chitin synthase family.</text>
</comment>
<dbReference type="EMBL" id="JARKIB010000026">
    <property type="protein sequence ID" value="KAJ7765257.1"/>
    <property type="molecule type" value="Genomic_DNA"/>
</dbReference>
<keyword evidence="1" id="KW-0961">Cell wall biogenesis/degradation</keyword>
<comment type="subcellular location">
    <subcellularLocation>
        <location evidence="1">Cell membrane</location>
        <topology evidence="1">Multi-pass membrane protein</topology>
    </subcellularLocation>
</comment>
<dbReference type="AlphaFoldDB" id="A0AAD7JKJ5"/>
<proteinExistence type="inferred from homology"/>
<feature type="transmembrane region" description="Helical" evidence="1">
    <location>
        <begin position="40"/>
        <end position="62"/>
    </location>
</feature>
<evidence type="ECO:0000313" key="2">
    <source>
        <dbReference type="EMBL" id="KAJ7765257.1"/>
    </source>
</evidence>
<name>A0AAD7JKJ5_9AGAR</name>
<accession>A0AAD7JKJ5</accession>
<keyword evidence="1" id="KW-0808">Transferase</keyword>